<comment type="caution">
    <text evidence="3">The sequence shown here is derived from an EMBL/GenBank/DDBJ whole genome shotgun (WGS) entry which is preliminary data.</text>
</comment>
<protein>
    <submittedName>
        <fullName evidence="3">Uncharacterized protein</fullName>
    </submittedName>
</protein>
<sequence length="126" mass="12464">MRADHVVRGAASLRARYDRLTSTSSARAVALVPLLAVLVLAVGQSFGGSSSLGGVLSLLGAATLAATAGALGVVLACVAVAVLLLLAVPVGPEPVPLPAPVRQHSPTTPGRPRPRAPGASPLPRTA</sequence>
<evidence type="ECO:0000313" key="3">
    <source>
        <dbReference type="EMBL" id="MBD7998681.1"/>
    </source>
</evidence>
<keyword evidence="4" id="KW-1185">Reference proteome</keyword>
<proteinExistence type="predicted"/>
<dbReference type="Proteomes" id="UP000633601">
    <property type="component" value="Unassembled WGS sequence"/>
</dbReference>
<evidence type="ECO:0000313" key="4">
    <source>
        <dbReference type="Proteomes" id="UP000633601"/>
    </source>
</evidence>
<evidence type="ECO:0000256" key="2">
    <source>
        <dbReference type="SAM" id="Phobius"/>
    </source>
</evidence>
<feature type="transmembrane region" description="Helical" evidence="2">
    <location>
        <begin position="25"/>
        <end position="43"/>
    </location>
</feature>
<organism evidence="3 4">
    <name type="scientific">Oerskovia gallyi</name>
    <dbReference type="NCBI Taxonomy" id="2762226"/>
    <lineage>
        <taxon>Bacteria</taxon>
        <taxon>Bacillati</taxon>
        <taxon>Actinomycetota</taxon>
        <taxon>Actinomycetes</taxon>
        <taxon>Micrococcales</taxon>
        <taxon>Cellulomonadaceae</taxon>
        <taxon>Oerskovia</taxon>
    </lineage>
</organism>
<name>A0ABR8V1L4_9CELL</name>
<keyword evidence="2" id="KW-0812">Transmembrane</keyword>
<dbReference type="EMBL" id="JACSQE010000006">
    <property type="protein sequence ID" value="MBD7998681.1"/>
    <property type="molecule type" value="Genomic_DNA"/>
</dbReference>
<feature type="transmembrane region" description="Helical" evidence="2">
    <location>
        <begin position="55"/>
        <end position="88"/>
    </location>
</feature>
<reference evidence="3 4" key="1">
    <citation type="submission" date="2020-08" db="EMBL/GenBank/DDBJ databases">
        <title>A Genomic Blueprint of the Chicken Gut Microbiome.</title>
        <authorList>
            <person name="Gilroy R."/>
            <person name="Ravi A."/>
            <person name="Getino M."/>
            <person name="Pursley I."/>
            <person name="Horton D.L."/>
            <person name="Alikhan N.-F."/>
            <person name="Baker D."/>
            <person name="Gharbi K."/>
            <person name="Hall N."/>
            <person name="Watson M."/>
            <person name="Adriaenssens E.M."/>
            <person name="Foster-Nyarko E."/>
            <person name="Jarju S."/>
            <person name="Secka A."/>
            <person name="Antonio M."/>
            <person name="Oren A."/>
            <person name="Chaudhuri R."/>
            <person name="La Ragione R.M."/>
            <person name="Hildebrand F."/>
            <person name="Pallen M.J."/>
        </authorList>
    </citation>
    <scope>NUCLEOTIDE SEQUENCE [LARGE SCALE GENOMIC DNA]</scope>
    <source>
        <strain evidence="3 4">Sa2CUA8</strain>
    </source>
</reference>
<evidence type="ECO:0000256" key="1">
    <source>
        <dbReference type="SAM" id="MobiDB-lite"/>
    </source>
</evidence>
<dbReference type="RefSeq" id="WP_191790385.1">
    <property type="nucleotide sequence ID" value="NZ_JACSQE010000006.1"/>
</dbReference>
<accession>A0ABR8V1L4</accession>
<keyword evidence="2" id="KW-0472">Membrane</keyword>
<feature type="region of interest" description="Disordered" evidence="1">
    <location>
        <begin position="94"/>
        <end position="126"/>
    </location>
</feature>
<feature type="compositionally biased region" description="Low complexity" evidence="1">
    <location>
        <begin position="105"/>
        <end position="126"/>
    </location>
</feature>
<gene>
    <name evidence="3" type="ORF">H9640_08970</name>
</gene>
<keyword evidence="2" id="KW-1133">Transmembrane helix</keyword>